<evidence type="ECO:0000313" key="5">
    <source>
        <dbReference type="Proteomes" id="UP000320231"/>
    </source>
</evidence>
<gene>
    <name evidence="4" type="ORF">HSBAA_34770</name>
</gene>
<dbReference type="Gene3D" id="1.10.1040.10">
    <property type="entry name" value="N-(1-d-carboxylethyl)-l-norvaline Dehydrogenase, domain 2"/>
    <property type="match status" value="1"/>
</dbReference>
<dbReference type="GO" id="GO:0008691">
    <property type="term" value="F:3-hydroxybutyryl-CoA dehydrogenase activity"/>
    <property type="evidence" value="ECO:0007669"/>
    <property type="project" value="TreeGrafter"/>
</dbReference>
<dbReference type="InterPro" id="IPR013328">
    <property type="entry name" value="6PGD_dom2"/>
</dbReference>
<dbReference type="KEGG" id="hsr:HSBAA_34770"/>
<organism evidence="4 5">
    <name type="scientific">Vreelandella sulfidaeris</name>
    <dbReference type="NCBI Taxonomy" id="115553"/>
    <lineage>
        <taxon>Bacteria</taxon>
        <taxon>Pseudomonadati</taxon>
        <taxon>Pseudomonadota</taxon>
        <taxon>Gammaproteobacteria</taxon>
        <taxon>Oceanospirillales</taxon>
        <taxon>Halomonadaceae</taxon>
        <taxon>Vreelandella</taxon>
    </lineage>
</organism>
<protein>
    <recommendedName>
        <fullName evidence="6">3-hydroxyacyl-CoA dehydrogenase NAD binding domain-containing protein</fullName>
    </recommendedName>
</protein>
<dbReference type="Proteomes" id="UP000320231">
    <property type="component" value="Chromosome"/>
</dbReference>
<dbReference type="InterPro" id="IPR006108">
    <property type="entry name" value="3HC_DH_C"/>
</dbReference>
<dbReference type="InterPro" id="IPR006176">
    <property type="entry name" value="3-OHacyl-CoA_DH_NAD-bd"/>
</dbReference>
<dbReference type="Pfam" id="PF00725">
    <property type="entry name" value="3HCDH"/>
    <property type="match status" value="1"/>
</dbReference>
<evidence type="ECO:0000259" key="2">
    <source>
        <dbReference type="Pfam" id="PF00725"/>
    </source>
</evidence>
<sequence length="107" mass="11700">MIGFHFFNPVPLMKIVEVIPGLRTDDEVTQRVNALGAAMGHFTAQATDTPGFLVNHAGRAFGTEALRILSESVTDPATIDRIMVDQGGFRMGPLPCLTLPAWMFPMR</sequence>
<evidence type="ECO:0000256" key="1">
    <source>
        <dbReference type="ARBA" id="ARBA00023002"/>
    </source>
</evidence>
<reference evidence="4 5" key="1">
    <citation type="journal article" date="2019" name="Microbiol. Resour. Announc.">
        <title>Complete Genome Sequence of Halomonas sulfidaeris Strain Esulfide1 Isolated from a Metal Sulfide Rock at a Depth of 2,200 Meters, Obtained Using Nanopore Sequencing.</title>
        <authorList>
            <person name="Saito M."/>
            <person name="Nishigata A."/>
            <person name="Galipon J."/>
            <person name="Arakawa K."/>
        </authorList>
    </citation>
    <scope>NUCLEOTIDE SEQUENCE [LARGE SCALE GENOMIC DNA]</scope>
    <source>
        <strain evidence="4 5">ATCC BAA-803</strain>
    </source>
</reference>
<proteinExistence type="predicted"/>
<dbReference type="GO" id="GO:0006635">
    <property type="term" value="P:fatty acid beta-oxidation"/>
    <property type="evidence" value="ECO:0007669"/>
    <property type="project" value="TreeGrafter"/>
</dbReference>
<dbReference type="AlphaFoldDB" id="A0A455UC66"/>
<accession>A0A455UC66</accession>
<dbReference type="SUPFAM" id="SSF48179">
    <property type="entry name" value="6-phosphogluconate dehydrogenase C-terminal domain-like"/>
    <property type="match status" value="1"/>
</dbReference>
<feature type="domain" description="3-hydroxyacyl-CoA dehydrogenase C-terminal" evidence="2">
    <location>
        <begin position="51"/>
        <end position="95"/>
    </location>
</feature>
<feature type="domain" description="3-hydroxyacyl-CoA dehydrogenase NAD binding" evidence="3">
    <location>
        <begin position="1"/>
        <end position="46"/>
    </location>
</feature>
<evidence type="ECO:0008006" key="6">
    <source>
        <dbReference type="Google" id="ProtNLM"/>
    </source>
</evidence>
<name>A0A455UC66_9GAMM</name>
<dbReference type="SUPFAM" id="SSF51735">
    <property type="entry name" value="NAD(P)-binding Rossmann-fold domains"/>
    <property type="match status" value="1"/>
</dbReference>
<dbReference type="Gene3D" id="3.40.50.720">
    <property type="entry name" value="NAD(P)-binding Rossmann-like Domain"/>
    <property type="match status" value="1"/>
</dbReference>
<dbReference type="Pfam" id="PF02737">
    <property type="entry name" value="3HCDH_N"/>
    <property type="match status" value="1"/>
</dbReference>
<dbReference type="GO" id="GO:0070403">
    <property type="term" value="F:NAD+ binding"/>
    <property type="evidence" value="ECO:0007669"/>
    <property type="project" value="InterPro"/>
</dbReference>
<dbReference type="InterPro" id="IPR036291">
    <property type="entry name" value="NAD(P)-bd_dom_sf"/>
</dbReference>
<dbReference type="InterPro" id="IPR008927">
    <property type="entry name" value="6-PGluconate_DH-like_C_sf"/>
</dbReference>
<keyword evidence="1" id="KW-0560">Oxidoreductase</keyword>
<dbReference type="PANTHER" id="PTHR48075:SF5">
    <property type="entry name" value="3-HYDROXYBUTYRYL-COA DEHYDROGENASE"/>
    <property type="match status" value="1"/>
</dbReference>
<dbReference type="EMBL" id="AP019514">
    <property type="protein sequence ID" value="BBI62171.1"/>
    <property type="molecule type" value="Genomic_DNA"/>
</dbReference>
<dbReference type="PANTHER" id="PTHR48075">
    <property type="entry name" value="3-HYDROXYACYL-COA DEHYDROGENASE FAMILY PROTEIN"/>
    <property type="match status" value="1"/>
</dbReference>
<evidence type="ECO:0000259" key="3">
    <source>
        <dbReference type="Pfam" id="PF02737"/>
    </source>
</evidence>
<evidence type="ECO:0000313" key="4">
    <source>
        <dbReference type="EMBL" id="BBI62171.1"/>
    </source>
</evidence>